<dbReference type="PATRIC" id="fig|869279.4.peg.2709"/>
<accession>A0A0P6YAN6</accession>
<comment type="caution">
    <text evidence="5">The sequence shown here is derived from an EMBL/GenBank/DDBJ whole genome shotgun (WGS) entry which is preliminary data.</text>
</comment>
<reference evidence="5 6" key="1">
    <citation type="submission" date="2015-07" db="EMBL/GenBank/DDBJ databases">
        <title>Whole genome sequence of Thermanaerothrix daxensis DSM 23592.</title>
        <authorList>
            <person name="Hemp J."/>
            <person name="Ward L.M."/>
            <person name="Pace L.A."/>
            <person name="Fischer W.W."/>
        </authorList>
    </citation>
    <scope>NUCLEOTIDE SEQUENCE [LARGE SCALE GENOMIC DNA]</scope>
    <source>
        <strain evidence="5 6">GNS-1</strain>
    </source>
</reference>
<gene>
    <name evidence="5" type="ORF">SE15_13885</name>
</gene>
<dbReference type="Pfam" id="PF01420">
    <property type="entry name" value="Methylase_S"/>
    <property type="match status" value="2"/>
</dbReference>
<dbReference type="CDD" id="cd17521">
    <property type="entry name" value="RMtype1_S_Sau13435ORF2165P_TRD2-CR2_like"/>
    <property type="match status" value="1"/>
</dbReference>
<dbReference type="GO" id="GO:0003677">
    <property type="term" value="F:DNA binding"/>
    <property type="evidence" value="ECO:0007669"/>
    <property type="project" value="UniProtKB-KW"/>
</dbReference>
<protein>
    <recommendedName>
        <fullName evidence="4">Type I restriction modification DNA specificity domain-containing protein</fullName>
    </recommendedName>
</protein>
<dbReference type="EMBL" id="LGKO01000006">
    <property type="protein sequence ID" value="KPL82205.1"/>
    <property type="molecule type" value="Genomic_DNA"/>
</dbReference>
<dbReference type="Proteomes" id="UP000050544">
    <property type="component" value="Unassembled WGS sequence"/>
</dbReference>
<dbReference type="GO" id="GO:0009307">
    <property type="term" value="P:DNA restriction-modification system"/>
    <property type="evidence" value="ECO:0007669"/>
    <property type="project" value="UniProtKB-KW"/>
</dbReference>
<dbReference type="InterPro" id="IPR044946">
    <property type="entry name" value="Restrct_endonuc_typeI_TRD_sf"/>
</dbReference>
<organism evidence="5 6">
    <name type="scientific">Thermanaerothrix daxensis</name>
    <dbReference type="NCBI Taxonomy" id="869279"/>
    <lineage>
        <taxon>Bacteria</taxon>
        <taxon>Bacillati</taxon>
        <taxon>Chloroflexota</taxon>
        <taxon>Anaerolineae</taxon>
        <taxon>Anaerolineales</taxon>
        <taxon>Anaerolineaceae</taxon>
        <taxon>Thermanaerothrix</taxon>
    </lineage>
</organism>
<dbReference type="AlphaFoldDB" id="A0A0P6YAN6"/>
<keyword evidence="6" id="KW-1185">Reference proteome</keyword>
<evidence type="ECO:0000259" key="4">
    <source>
        <dbReference type="Pfam" id="PF01420"/>
    </source>
</evidence>
<evidence type="ECO:0000313" key="5">
    <source>
        <dbReference type="EMBL" id="KPL82205.1"/>
    </source>
</evidence>
<name>A0A0P6YAN6_9CHLR</name>
<evidence type="ECO:0000256" key="2">
    <source>
        <dbReference type="ARBA" id="ARBA00022747"/>
    </source>
</evidence>
<feature type="domain" description="Type I restriction modification DNA specificity" evidence="4">
    <location>
        <begin position="211"/>
        <end position="373"/>
    </location>
</feature>
<keyword evidence="3" id="KW-0238">DNA-binding</keyword>
<dbReference type="REBASE" id="132928">
    <property type="entry name" value="S.TdaGNS1ORF13890P"/>
</dbReference>
<dbReference type="STRING" id="869279.SE15_13885"/>
<evidence type="ECO:0000256" key="1">
    <source>
        <dbReference type="ARBA" id="ARBA00010923"/>
    </source>
</evidence>
<feature type="domain" description="Type I restriction modification DNA specificity" evidence="4">
    <location>
        <begin position="5"/>
        <end position="139"/>
    </location>
</feature>
<dbReference type="PANTHER" id="PTHR30408:SF13">
    <property type="entry name" value="TYPE I RESTRICTION ENZYME HINDI SPECIFICITY SUBUNIT"/>
    <property type="match status" value="1"/>
</dbReference>
<dbReference type="SUPFAM" id="SSF116734">
    <property type="entry name" value="DNA methylase specificity domain"/>
    <property type="match status" value="2"/>
</dbReference>
<evidence type="ECO:0000256" key="3">
    <source>
        <dbReference type="ARBA" id="ARBA00023125"/>
    </source>
</evidence>
<dbReference type="PANTHER" id="PTHR30408">
    <property type="entry name" value="TYPE-1 RESTRICTION ENZYME ECOKI SPECIFICITY PROTEIN"/>
    <property type="match status" value="1"/>
</dbReference>
<sequence length="417" mass="47459">MATTNGRYLYCTQEFITEKGLHESAAKLFPKGTIVITARGTVGKLAQLGQDMAFNQTCYAIVPKDERLDRDFLFYALRESIDWMRSLTYGTVFDTITTRTFEQWTIPVPPLPEQRAIAHILGTLDDKIELNRRMSETLEAMARALFKAWFVDFEPVRAKMEGRWVRGQSLPGLPGTGGFGTGGFGTGGFATRPYADLFPDRLVPSELGEIPEGWEVVTLGELCYKPEYGFTASAKDQPVGPKFLRITDINKLPWIEWESVPYCEISDSELQQYKLHFGDILIARMADPGHGIMVEEEVDAVFASYLIRFRPRKSYYSRYIQYWLRSDLYWEMVTARQAGTTRASLNAQEMSRLSIILPQEPILEIFSHYIAGFRDKIIATVRDSSALAALRDALLPKLIRGEIRVKDAERFLKERGL</sequence>
<keyword evidence="2" id="KW-0680">Restriction system</keyword>
<dbReference type="Gene3D" id="3.90.220.20">
    <property type="entry name" value="DNA methylase specificity domains"/>
    <property type="match status" value="2"/>
</dbReference>
<proteinExistence type="inferred from homology"/>
<evidence type="ECO:0000313" key="6">
    <source>
        <dbReference type="Proteomes" id="UP000050544"/>
    </source>
</evidence>
<comment type="similarity">
    <text evidence="1">Belongs to the type-I restriction system S methylase family.</text>
</comment>
<dbReference type="InterPro" id="IPR052021">
    <property type="entry name" value="Type-I_RS_S_subunit"/>
</dbReference>
<dbReference type="InterPro" id="IPR000055">
    <property type="entry name" value="Restrct_endonuc_typeI_TRD"/>
</dbReference>
<dbReference type="CDD" id="cd17243">
    <property type="entry name" value="RMtype1_S_AchA6I-TRD2-CR2_like"/>
    <property type="match status" value="1"/>
</dbReference>